<evidence type="ECO:0000256" key="3">
    <source>
        <dbReference type="ARBA" id="ARBA00022694"/>
    </source>
</evidence>
<evidence type="ECO:0000259" key="4">
    <source>
        <dbReference type="Pfam" id="PF01472"/>
    </source>
</evidence>
<proteinExistence type="inferred from homology"/>
<dbReference type="InterPro" id="IPR015947">
    <property type="entry name" value="PUA-like_sf"/>
</dbReference>
<reference evidence="6" key="1">
    <citation type="journal article" date="2014" name="Int. J. Syst. Evol. Microbiol.">
        <title>Complete genome sequence of Corynebacterium casei LMG S-19264T (=DSM 44701T), isolated from a smear-ripened cheese.</title>
        <authorList>
            <consortium name="US DOE Joint Genome Institute (JGI-PGF)"/>
            <person name="Walter F."/>
            <person name="Albersmeier A."/>
            <person name="Kalinowski J."/>
            <person name="Ruckert C."/>
        </authorList>
    </citation>
    <scope>NUCLEOTIDE SEQUENCE</scope>
    <source>
        <strain evidence="6">JCM 13583</strain>
    </source>
</reference>
<evidence type="ECO:0000256" key="1">
    <source>
        <dbReference type="ARBA" id="ARBA00005030"/>
    </source>
</evidence>
<evidence type="ECO:0000256" key="2">
    <source>
        <dbReference type="ARBA" id="ARBA00008906"/>
    </source>
</evidence>
<feature type="domain" description="DUF5591" evidence="5">
    <location>
        <begin position="226"/>
        <end position="345"/>
    </location>
</feature>
<dbReference type="SUPFAM" id="SSF52141">
    <property type="entry name" value="Uracil-DNA glycosylase-like"/>
    <property type="match status" value="1"/>
</dbReference>
<feature type="domain" description="PUA" evidence="4">
    <location>
        <begin position="465"/>
        <end position="518"/>
    </location>
</feature>
<dbReference type="InterPro" id="IPR040777">
    <property type="entry name" value="DUF5591"/>
</dbReference>
<dbReference type="Pfam" id="PF17884">
    <property type="entry name" value="DUF5591"/>
    <property type="match status" value="1"/>
</dbReference>
<dbReference type="RefSeq" id="WP_188681632.1">
    <property type="nucleotide sequence ID" value="NZ_BMNY01000003.1"/>
</dbReference>
<comment type="caution">
    <text evidence="6">The sequence shown here is derived from an EMBL/GenBank/DDBJ whole genome shotgun (WGS) entry which is preliminary data.</text>
</comment>
<dbReference type="SUPFAM" id="SSF88697">
    <property type="entry name" value="PUA domain-like"/>
    <property type="match status" value="1"/>
</dbReference>
<organism evidence="6 7">
    <name type="scientific">Thermogymnomonas acidicola</name>
    <dbReference type="NCBI Taxonomy" id="399579"/>
    <lineage>
        <taxon>Archaea</taxon>
        <taxon>Methanobacteriati</taxon>
        <taxon>Thermoplasmatota</taxon>
        <taxon>Thermoplasmata</taxon>
        <taxon>Thermoplasmatales</taxon>
        <taxon>Thermogymnomonas</taxon>
    </lineage>
</organism>
<comment type="similarity">
    <text evidence="2">Belongs to the archaeosine synthase type 1 family.</text>
</comment>
<comment type="pathway">
    <text evidence="1">tRNA modification; archaeosine-tRNA biosynthesis.</text>
</comment>
<accession>A0AA37FC09</accession>
<evidence type="ECO:0000259" key="5">
    <source>
        <dbReference type="Pfam" id="PF17884"/>
    </source>
</evidence>
<dbReference type="Pfam" id="PF01472">
    <property type="entry name" value="PUA"/>
    <property type="match status" value="1"/>
</dbReference>
<dbReference type="PROSITE" id="PS50890">
    <property type="entry name" value="PUA"/>
    <property type="match status" value="1"/>
</dbReference>
<name>A0AA37FC09_9ARCH</name>
<dbReference type="InterPro" id="IPR002478">
    <property type="entry name" value="PUA"/>
</dbReference>
<dbReference type="Gene3D" id="2.30.130.10">
    <property type="entry name" value="PUA domain"/>
    <property type="match status" value="1"/>
</dbReference>
<gene>
    <name evidence="6" type="ORF">GCM10007108_14970</name>
</gene>
<dbReference type="InterPro" id="IPR036974">
    <property type="entry name" value="PUA_sf"/>
</dbReference>
<dbReference type="InterPro" id="IPR036895">
    <property type="entry name" value="Uracil-DNA_glycosylase-like_sf"/>
</dbReference>
<dbReference type="SUPFAM" id="SSF88802">
    <property type="entry name" value="Pre-PUA domain"/>
    <property type="match status" value="1"/>
</dbReference>
<dbReference type="EMBL" id="BMNY01000003">
    <property type="protein sequence ID" value="GGM77820.1"/>
    <property type="molecule type" value="Genomic_DNA"/>
</dbReference>
<dbReference type="AlphaFoldDB" id="A0AA37FC09"/>
<keyword evidence="7" id="KW-1185">Reference proteome</keyword>
<dbReference type="SUPFAM" id="SSF51713">
    <property type="entry name" value="tRNA-guanine transglycosylase"/>
    <property type="match status" value="1"/>
</dbReference>
<dbReference type="NCBIfam" id="TIGR00451">
    <property type="entry name" value="unchar_dom_2"/>
    <property type="match status" value="1"/>
</dbReference>
<protein>
    <submittedName>
        <fullName evidence="6">tRNA-ribosyltransferase</fullName>
    </submittedName>
</protein>
<dbReference type="InterPro" id="IPR004521">
    <property type="entry name" value="Uncharacterised_CHP00451"/>
</dbReference>
<reference evidence="6" key="2">
    <citation type="submission" date="2022-09" db="EMBL/GenBank/DDBJ databases">
        <authorList>
            <person name="Sun Q."/>
            <person name="Ohkuma M."/>
        </authorList>
    </citation>
    <scope>NUCLEOTIDE SEQUENCE</scope>
    <source>
        <strain evidence="6">JCM 13583</strain>
    </source>
</reference>
<dbReference type="Gene3D" id="3.40.50.10630">
    <property type="entry name" value="Uracil-DNA glycosylase-like"/>
    <property type="match status" value="1"/>
</dbReference>
<keyword evidence="3" id="KW-0819">tRNA processing</keyword>
<dbReference type="InterPro" id="IPR036511">
    <property type="entry name" value="TGT-like_sf"/>
</dbReference>
<dbReference type="GO" id="GO:0003723">
    <property type="term" value="F:RNA binding"/>
    <property type="evidence" value="ECO:0007669"/>
    <property type="project" value="InterPro"/>
</dbReference>
<sequence length="519" mass="59388">MFQDDAFFGYARAGSIDGHTQYPVVLDTERDVKVTGDTIEVLGERFRVSFNAPLASTLSAGYQVSGDIVLLYSGYEGLQRPGRLMRVLREIRSKYGFSKLVYLQGPVDPYTAPVLTYLGISIFDDFNARLEGMNGVRYTQLGRLEVGEDVSEWNSKYLKETVGLLRGAIIRGTLREAVEKVAASSRGLELLRRSDAAYGEFEQVFPRRTKYILSNSLEALYRPDLVRYREYIRSSYVRPQGWDVALLIPCSARKPYSSSSTHRRIEEFIGDIDRGLHRVVITSPVGVVPIELEETYPPRFYDIPVIGHWYEDEKMMIRDTLVDFLSRNQYRAVVVFVDEDLAFLSDYVPRGSEIIIGDIRDERNLRALRERLLSLLPGKGESIERETREKYQSIMRYQFGDWILPYLREARVVRQFNQDMLVVNGKPYLVYNKDMGKFTVHRNAASIFVENSKFLVGIDDFKPTANVYAVGVRSATEDIRQEDEVVIHHEGEVRGVGIAKMPYQAMVQLKKGIAVKVRN</sequence>
<evidence type="ECO:0000313" key="7">
    <source>
        <dbReference type="Proteomes" id="UP000632195"/>
    </source>
</evidence>
<dbReference type="Proteomes" id="UP000632195">
    <property type="component" value="Unassembled WGS sequence"/>
</dbReference>
<dbReference type="GO" id="GO:0006400">
    <property type="term" value="P:tRNA modification"/>
    <property type="evidence" value="ECO:0007669"/>
    <property type="project" value="InterPro"/>
</dbReference>
<evidence type="ECO:0000313" key="6">
    <source>
        <dbReference type="EMBL" id="GGM77820.1"/>
    </source>
</evidence>